<dbReference type="InterPro" id="IPR036770">
    <property type="entry name" value="Ankyrin_rpt-contain_sf"/>
</dbReference>
<keyword evidence="3 12" id="KW-0479">Metal-binding</keyword>
<dbReference type="InterPro" id="IPR004600">
    <property type="entry name" value="TFIIH_Tfb4/GTF2H3"/>
</dbReference>
<keyword evidence="10 12" id="KW-0539">Nucleus</keyword>
<evidence type="ECO:0000256" key="11">
    <source>
        <dbReference type="PROSITE-ProRule" id="PRU00023"/>
    </source>
</evidence>
<comment type="caution">
    <text evidence="13">The sequence shown here is derived from an EMBL/GenBank/DDBJ whole genome shotgun (WGS) entry which is preliminary data.</text>
</comment>
<dbReference type="PROSITE" id="PS50088">
    <property type="entry name" value="ANK_REPEAT"/>
    <property type="match status" value="1"/>
</dbReference>
<dbReference type="Gene3D" id="3.40.50.410">
    <property type="entry name" value="von Willebrand factor, type A domain"/>
    <property type="match status" value="1"/>
</dbReference>
<proteinExistence type="inferred from homology"/>
<dbReference type="PANTHER" id="PTHR12831">
    <property type="entry name" value="TRANSCRIPTION INITIATION FACTOR IIH TFIIH , POLYPEPTIDE 3-RELATED"/>
    <property type="match status" value="1"/>
</dbReference>
<organism evidence="13 14">
    <name type="scientific">Effrenium voratum</name>
    <dbReference type="NCBI Taxonomy" id="2562239"/>
    <lineage>
        <taxon>Eukaryota</taxon>
        <taxon>Sar</taxon>
        <taxon>Alveolata</taxon>
        <taxon>Dinophyceae</taxon>
        <taxon>Suessiales</taxon>
        <taxon>Symbiodiniaceae</taxon>
        <taxon>Effrenium</taxon>
    </lineage>
</organism>
<dbReference type="Gene3D" id="1.25.40.20">
    <property type="entry name" value="Ankyrin repeat-containing domain"/>
    <property type="match status" value="1"/>
</dbReference>
<evidence type="ECO:0000256" key="5">
    <source>
        <dbReference type="ARBA" id="ARBA00022771"/>
    </source>
</evidence>
<keyword evidence="9 12" id="KW-0234">DNA repair</keyword>
<evidence type="ECO:0000256" key="12">
    <source>
        <dbReference type="RuleBase" id="RU368090"/>
    </source>
</evidence>
<evidence type="ECO:0000313" key="13">
    <source>
        <dbReference type="EMBL" id="CAJ1384236.1"/>
    </source>
</evidence>
<dbReference type="AlphaFoldDB" id="A0AA36ICH5"/>
<dbReference type="GO" id="GO:0006355">
    <property type="term" value="P:regulation of DNA-templated transcription"/>
    <property type="evidence" value="ECO:0007669"/>
    <property type="project" value="InterPro"/>
</dbReference>
<accession>A0AA36ICH5</accession>
<comment type="similarity">
    <text evidence="2 12">Belongs to the TFB4 family.</text>
</comment>
<keyword evidence="6 12" id="KW-0862">Zinc</keyword>
<keyword evidence="5 12" id="KW-0863">Zinc-finger</keyword>
<gene>
    <name evidence="13" type="ORF">EVOR1521_LOCUS11142</name>
</gene>
<dbReference type="SUPFAM" id="SSF48403">
    <property type="entry name" value="Ankyrin repeat"/>
    <property type="match status" value="1"/>
</dbReference>
<dbReference type="Pfam" id="PF03850">
    <property type="entry name" value="Tfb4"/>
    <property type="match status" value="1"/>
</dbReference>
<dbReference type="GO" id="GO:0000439">
    <property type="term" value="C:transcription factor TFIIH core complex"/>
    <property type="evidence" value="ECO:0007669"/>
    <property type="project" value="UniProtKB-UniRule"/>
</dbReference>
<feature type="repeat" description="ANK" evidence="11">
    <location>
        <begin position="466"/>
        <end position="498"/>
    </location>
</feature>
<dbReference type="GO" id="GO:0008270">
    <property type="term" value="F:zinc ion binding"/>
    <property type="evidence" value="ECO:0007669"/>
    <property type="project" value="UniProtKB-KW"/>
</dbReference>
<evidence type="ECO:0000256" key="1">
    <source>
        <dbReference type="ARBA" id="ARBA00004123"/>
    </source>
</evidence>
<dbReference type="PROSITE" id="PS50297">
    <property type="entry name" value="ANK_REP_REGION"/>
    <property type="match status" value="1"/>
</dbReference>
<dbReference type="EMBL" id="CAUJNA010001101">
    <property type="protein sequence ID" value="CAJ1384236.1"/>
    <property type="molecule type" value="Genomic_DNA"/>
</dbReference>
<dbReference type="GO" id="GO:0005675">
    <property type="term" value="C:transcription factor TFIIH holo complex"/>
    <property type="evidence" value="ECO:0007669"/>
    <property type="project" value="UniProtKB-UniRule"/>
</dbReference>
<keyword evidence="4 12" id="KW-0227">DNA damage</keyword>
<sequence length="553" mass="58739">MFSEGAPPKRARGGERQPLHPELLVLVLDARLLALEVAQQPAFPAVWESLLLFLRAFVALNSDQKAVMLLAADTAVALSEIETGPADWEAARRKLLEAPAVSTPCTAAALGCGLCLAQRQLAQNRQLQARVLVIDASSSEVDYTQQSAGLVSCAFAAKSQGILIDVLAVNCGDFLLRQVSLLAEGKFAHLPNPPKPGQPPLAEALAPLMLFHFLASRAVRKQLAVATDQQHLPAVCLCHQQPQAIGYVCSCCLAIYCSDASAICQCCGTRFKRHTNADPKIKDGRFLEEVFEDGRRDAKLEKSDGGVRKDSGASRAIDRDAASRAIGAMGNSALAVKGIEALCCNSLEGDGQEDMISPDLAQALFMHEVPVHVNATMEEEVGQAVASLKESRPRRGLADEDDRSRRQLLSAVQNDDAPVVLQFVADGVAAAGMGEALRLAAGRGSASVVRELVAVGLSVNDGCRGTGYTPLHLAAAGGHVVVCELLLDALADVHKQVDGITALSLARKMGNMEVEEVIERHVATLLMQDQGNVADEAAQYRRAHVLPRVSAGA</sequence>
<keyword evidence="14" id="KW-1185">Reference proteome</keyword>
<protein>
    <submittedName>
        <fullName evidence="13">Uncharacterized protein</fullName>
    </submittedName>
</protein>
<evidence type="ECO:0000256" key="2">
    <source>
        <dbReference type="ARBA" id="ARBA00005273"/>
    </source>
</evidence>
<keyword evidence="8 12" id="KW-0804">Transcription</keyword>
<evidence type="ECO:0000256" key="3">
    <source>
        <dbReference type="ARBA" id="ARBA00022723"/>
    </source>
</evidence>
<keyword evidence="7 12" id="KW-0805">Transcription regulation</keyword>
<reference evidence="13" key="1">
    <citation type="submission" date="2023-08" db="EMBL/GenBank/DDBJ databases">
        <authorList>
            <person name="Chen Y."/>
            <person name="Shah S."/>
            <person name="Dougan E. K."/>
            <person name="Thang M."/>
            <person name="Chan C."/>
        </authorList>
    </citation>
    <scope>NUCLEOTIDE SEQUENCE</scope>
</reference>
<evidence type="ECO:0000256" key="10">
    <source>
        <dbReference type="ARBA" id="ARBA00023242"/>
    </source>
</evidence>
<evidence type="ECO:0000313" key="14">
    <source>
        <dbReference type="Proteomes" id="UP001178507"/>
    </source>
</evidence>
<dbReference type="PANTHER" id="PTHR12831:SF0">
    <property type="entry name" value="GENERAL TRANSCRIPTION FACTOR IIH SUBUNIT 3"/>
    <property type="match status" value="1"/>
</dbReference>
<dbReference type="Pfam" id="PF12796">
    <property type="entry name" value="Ank_2"/>
    <property type="match status" value="1"/>
</dbReference>
<comment type="subcellular location">
    <subcellularLocation>
        <location evidence="1 12">Nucleus</location>
    </subcellularLocation>
</comment>
<evidence type="ECO:0000256" key="4">
    <source>
        <dbReference type="ARBA" id="ARBA00022763"/>
    </source>
</evidence>
<name>A0AA36ICH5_9DINO</name>
<keyword evidence="11" id="KW-0040">ANK repeat</keyword>
<dbReference type="InterPro" id="IPR002110">
    <property type="entry name" value="Ankyrin_rpt"/>
</dbReference>
<dbReference type="InterPro" id="IPR036465">
    <property type="entry name" value="vWFA_dom_sf"/>
</dbReference>
<evidence type="ECO:0000256" key="6">
    <source>
        <dbReference type="ARBA" id="ARBA00022833"/>
    </source>
</evidence>
<evidence type="ECO:0000256" key="8">
    <source>
        <dbReference type="ARBA" id="ARBA00023163"/>
    </source>
</evidence>
<dbReference type="GO" id="GO:0006289">
    <property type="term" value="P:nucleotide-excision repair"/>
    <property type="evidence" value="ECO:0007669"/>
    <property type="project" value="UniProtKB-UniRule"/>
</dbReference>
<evidence type="ECO:0000256" key="9">
    <source>
        <dbReference type="ARBA" id="ARBA00023204"/>
    </source>
</evidence>
<evidence type="ECO:0000256" key="7">
    <source>
        <dbReference type="ARBA" id="ARBA00023015"/>
    </source>
</evidence>
<dbReference type="SMART" id="SM00248">
    <property type="entry name" value="ANK"/>
    <property type="match status" value="3"/>
</dbReference>
<dbReference type="Proteomes" id="UP001178507">
    <property type="component" value="Unassembled WGS sequence"/>
</dbReference>